<gene>
    <name evidence="2" type="ORF">MEUPH1_LOCUS15437</name>
</gene>
<dbReference type="EMBL" id="CARXXK010000003">
    <property type="protein sequence ID" value="CAI6360101.1"/>
    <property type="molecule type" value="Genomic_DNA"/>
</dbReference>
<name>A0AAV0WX91_9HEMI</name>
<feature type="region of interest" description="Disordered" evidence="1">
    <location>
        <begin position="39"/>
        <end position="90"/>
    </location>
</feature>
<evidence type="ECO:0000313" key="3">
    <source>
        <dbReference type="Proteomes" id="UP001160148"/>
    </source>
</evidence>
<sequence length="90" mass="9598">MVVLALCYATVMDIRKNAARLWPVIELGRVTDAQCDRQVPSNAAGAESARRRVRGAGAPPGCRLDSRGSPPTPVSRRPGASVRARACLRS</sequence>
<reference evidence="2 3" key="1">
    <citation type="submission" date="2023-01" db="EMBL/GenBank/DDBJ databases">
        <authorList>
            <person name="Whitehead M."/>
        </authorList>
    </citation>
    <scope>NUCLEOTIDE SEQUENCE [LARGE SCALE GENOMIC DNA]</scope>
</reference>
<evidence type="ECO:0000313" key="2">
    <source>
        <dbReference type="EMBL" id="CAI6360101.1"/>
    </source>
</evidence>
<keyword evidence="3" id="KW-1185">Reference proteome</keyword>
<comment type="caution">
    <text evidence="2">The sequence shown here is derived from an EMBL/GenBank/DDBJ whole genome shotgun (WGS) entry which is preliminary data.</text>
</comment>
<proteinExistence type="predicted"/>
<dbReference type="AlphaFoldDB" id="A0AAV0WX91"/>
<evidence type="ECO:0000256" key="1">
    <source>
        <dbReference type="SAM" id="MobiDB-lite"/>
    </source>
</evidence>
<organism evidence="2 3">
    <name type="scientific">Macrosiphum euphorbiae</name>
    <name type="common">potato aphid</name>
    <dbReference type="NCBI Taxonomy" id="13131"/>
    <lineage>
        <taxon>Eukaryota</taxon>
        <taxon>Metazoa</taxon>
        <taxon>Ecdysozoa</taxon>
        <taxon>Arthropoda</taxon>
        <taxon>Hexapoda</taxon>
        <taxon>Insecta</taxon>
        <taxon>Pterygota</taxon>
        <taxon>Neoptera</taxon>
        <taxon>Paraneoptera</taxon>
        <taxon>Hemiptera</taxon>
        <taxon>Sternorrhyncha</taxon>
        <taxon>Aphidomorpha</taxon>
        <taxon>Aphidoidea</taxon>
        <taxon>Aphididae</taxon>
        <taxon>Macrosiphini</taxon>
        <taxon>Macrosiphum</taxon>
    </lineage>
</organism>
<dbReference type="Proteomes" id="UP001160148">
    <property type="component" value="Unassembled WGS sequence"/>
</dbReference>
<protein>
    <submittedName>
        <fullName evidence="2">Uncharacterized protein</fullName>
    </submittedName>
</protein>
<accession>A0AAV0WX91</accession>